<dbReference type="Gene3D" id="2.70.150.10">
    <property type="entry name" value="Calcium-transporting ATPase, cytoplasmic transduction domain A"/>
    <property type="match status" value="1"/>
</dbReference>
<feature type="domain" description="P-type ATPase A" evidence="15">
    <location>
        <begin position="120"/>
        <end position="220"/>
    </location>
</feature>
<evidence type="ECO:0000256" key="3">
    <source>
        <dbReference type="ARBA" id="ARBA00022475"/>
    </source>
</evidence>
<keyword evidence="7" id="KW-0813">Transport</keyword>
<evidence type="ECO:0000256" key="2">
    <source>
        <dbReference type="ARBA" id="ARBA00006024"/>
    </source>
</evidence>
<keyword evidence="5 14" id="KW-0479">Metal-binding</keyword>
<feature type="transmembrane region" description="Helical" evidence="14">
    <location>
        <begin position="7"/>
        <end position="24"/>
    </location>
</feature>
<dbReference type="InterPro" id="IPR027256">
    <property type="entry name" value="P-typ_ATPase_IB"/>
</dbReference>
<dbReference type="RefSeq" id="WP_126824513.1">
    <property type="nucleotide sequence ID" value="NZ_JBHLWU010000002.1"/>
</dbReference>
<evidence type="ECO:0000256" key="6">
    <source>
        <dbReference type="ARBA" id="ARBA00022741"/>
    </source>
</evidence>
<keyword evidence="8 14" id="KW-0067">ATP-binding</keyword>
<protein>
    <submittedName>
        <fullName evidence="16">Heavy metal translocating P-type ATPase</fullName>
    </submittedName>
</protein>
<accession>A0A430AGN9</accession>
<dbReference type="SFLD" id="SFLDS00003">
    <property type="entry name" value="Haloacid_Dehalogenase"/>
    <property type="match status" value="1"/>
</dbReference>
<evidence type="ECO:0000256" key="4">
    <source>
        <dbReference type="ARBA" id="ARBA00022692"/>
    </source>
</evidence>
<sequence>MKKKLNISVVLFFSGFVLFIMGILQGNSQLISSIFFVISGLLAGYHIIGEGFEDTYQDTKRNRKFTPNIHLLMTLAALGSALIGSFEEAALLILIFAAAHFLEDYAQGKSQREITKLLNLNPTQARLVVGNQIKIVPVEELKIGDRIQVLNGDQIPTDGAILEGSTSVDESSINGESVPKEKKQGDLVFGSTINGTGTIVVEVTKDSSETVFAKIIQLVKQSQENQSEIASKIKRFEPKYVKAVLIAFPLVVLFSFFVSQLPLAQSFYRGLVFLISASPCALAASAVPATLSGISNLAKQGVLFKGGAYLANLADIKALAFDKTGTLTQGKPKVTDYYLVNDLPESKAELLDILVNMEKKSNHPLARAILDKFEDQMKELNLEVENVIGVGLVTQFSDASFRIGKPSSFAVVPQEVEEKTKQLSNEGKTVVYFAKNDQIIGWVALMDVPRKESIDAMSYFKNQGIRTTMITGDAKLTGEAVGKIVGVEQVFANVLPEEKSQIIDQLKRENGIVGMVGDGINDAPALVKADIGVAMGDGTDVAIDVADVVIMQNDLEKLSYAHQVSKRLNQIVQQNIIFSMSVVGILILLNFFGISNISFSVLIHEGSTLVVIFNGLRLLAKLKTNNSRR</sequence>
<dbReference type="SUPFAM" id="SSF56784">
    <property type="entry name" value="HAD-like"/>
    <property type="match status" value="1"/>
</dbReference>
<dbReference type="InterPro" id="IPR023298">
    <property type="entry name" value="ATPase_P-typ_TM_dom_sf"/>
</dbReference>
<dbReference type="InterPro" id="IPR059000">
    <property type="entry name" value="ATPase_P-type_domA"/>
</dbReference>
<dbReference type="InterPro" id="IPR001757">
    <property type="entry name" value="P_typ_ATPase"/>
</dbReference>
<dbReference type="InterPro" id="IPR036412">
    <property type="entry name" value="HAD-like_sf"/>
</dbReference>
<dbReference type="FunFam" id="2.70.150.10:FF:000020">
    <property type="entry name" value="Copper-exporting P-type ATPase A"/>
    <property type="match status" value="1"/>
</dbReference>
<keyword evidence="13 14" id="KW-0472">Membrane</keyword>
<dbReference type="PRINTS" id="PR00941">
    <property type="entry name" value="CDATPASE"/>
</dbReference>
<keyword evidence="17" id="KW-1185">Reference proteome</keyword>
<keyword evidence="12" id="KW-0186">Copper</keyword>
<dbReference type="GO" id="GO:0019829">
    <property type="term" value="F:ATPase-coupled monoatomic cation transmembrane transporter activity"/>
    <property type="evidence" value="ECO:0007669"/>
    <property type="project" value="InterPro"/>
</dbReference>
<evidence type="ECO:0000256" key="9">
    <source>
        <dbReference type="ARBA" id="ARBA00022842"/>
    </source>
</evidence>
<dbReference type="SFLD" id="SFLDG00002">
    <property type="entry name" value="C1.7:_P-type_atpase_like"/>
    <property type="match status" value="1"/>
</dbReference>
<evidence type="ECO:0000256" key="12">
    <source>
        <dbReference type="ARBA" id="ARBA00023008"/>
    </source>
</evidence>
<dbReference type="Gene3D" id="3.40.1110.10">
    <property type="entry name" value="Calcium-transporting ATPase, cytoplasmic domain N"/>
    <property type="match status" value="1"/>
</dbReference>
<organism evidence="16 17">
    <name type="scientific">Vagococcus entomophilus</name>
    <dbReference type="NCBI Taxonomy" id="1160095"/>
    <lineage>
        <taxon>Bacteria</taxon>
        <taxon>Bacillati</taxon>
        <taxon>Bacillota</taxon>
        <taxon>Bacilli</taxon>
        <taxon>Lactobacillales</taxon>
        <taxon>Enterococcaceae</taxon>
        <taxon>Vagococcus</taxon>
    </lineage>
</organism>
<dbReference type="EMBL" id="NGJZ01000002">
    <property type="protein sequence ID" value="RSU07075.1"/>
    <property type="molecule type" value="Genomic_DNA"/>
</dbReference>
<name>A0A430AGN9_9ENTE</name>
<dbReference type="InterPro" id="IPR051949">
    <property type="entry name" value="Cation_Transport_ATPase"/>
</dbReference>
<dbReference type="SUPFAM" id="SSF81653">
    <property type="entry name" value="Calcium ATPase, transduction domain A"/>
    <property type="match status" value="1"/>
</dbReference>
<dbReference type="GO" id="GO:0006825">
    <property type="term" value="P:copper ion transport"/>
    <property type="evidence" value="ECO:0007669"/>
    <property type="project" value="UniProtKB-KW"/>
</dbReference>
<dbReference type="SUPFAM" id="SSF81665">
    <property type="entry name" value="Calcium ATPase, transmembrane domain M"/>
    <property type="match status" value="1"/>
</dbReference>
<comment type="subcellular location">
    <subcellularLocation>
        <location evidence="1">Cell membrane</location>
        <topology evidence="1">Multi-pass membrane protein</topology>
    </subcellularLocation>
</comment>
<dbReference type="GO" id="GO:0005886">
    <property type="term" value="C:plasma membrane"/>
    <property type="evidence" value="ECO:0007669"/>
    <property type="project" value="UniProtKB-SubCell"/>
</dbReference>
<dbReference type="SFLD" id="SFLDF00027">
    <property type="entry name" value="p-type_atpase"/>
    <property type="match status" value="1"/>
</dbReference>
<feature type="transmembrane region" description="Helical" evidence="14">
    <location>
        <begin position="30"/>
        <end position="48"/>
    </location>
</feature>
<dbReference type="AlphaFoldDB" id="A0A430AGN9"/>
<keyword evidence="11 14" id="KW-1133">Transmembrane helix</keyword>
<evidence type="ECO:0000256" key="13">
    <source>
        <dbReference type="ARBA" id="ARBA00023136"/>
    </source>
</evidence>
<feature type="transmembrane region" description="Helical" evidence="14">
    <location>
        <begin position="240"/>
        <end position="258"/>
    </location>
</feature>
<evidence type="ECO:0000256" key="7">
    <source>
        <dbReference type="ARBA" id="ARBA00022796"/>
    </source>
</evidence>
<feature type="transmembrane region" description="Helical" evidence="14">
    <location>
        <begin position="270"/>
        <end position="291"/>
    </location>
</feature>
<dbReference type="InterPro" id="IPR018303">
    <property type="entry name" value="ATPase_P-typ_P_site"/>
</dbReference>
<keyword evidence="6 14" id="KW-0547">Nucleotide-binding</keyword>
<dbReference type="PRINTS" id="PR00119">
    <property type="entry name" value="CATATPASE"/>
</dbReference>
<comment type="caution">
    <text evidence="16">The sequence shown here is derived from an EMBL/GenBank/DDBJ whole genome shotgun (WGS) entry which is preliminary data.</text>
</comment>
<dbReference type="Proteomes" id="UP000288669">
    <property type="component" value="Unassembled WGS sequence"/>
</dbReference>
<evidence type="ECO:0000256" key="1">
    <source>
        <dbReference type="ARBA" id="ARBA00004651"/>
    </source>
</evidence>
<evidence type="ECO:0000256" key="14">
    <source>
        <dbReference type="RuleBase" id="RU362081"/>
    </source>
</evidence>
<dbReference type="GO" id="GO:0005524">
    <property type="term" value="F:ATP binding"/>
    <property type="evidence" value="ECO:0007669"/>
    <property type="project" value="UniProtKB-UniRule"/>
</dbReference>
<evidence type="ECO:0000313" key="17">
    <source>
        <dbReference type="Proteomes" id="UP000288669"/>
    </source>
</evidence>
<dbReference type="PROSITE" id="PS00154">
    <property type="entry name" value="ATPASE_E1_E2"/>
    <property type="match status" value="1"/>
</dbReference>
<dbReference type="GO" id="GO:0046872">
    <property type="term" value="F:metal ion binding"/>
    <property type="evidence" value="ECO:0007669"/>
    <property type="project" value="UniProtKB-KW"/>
</dbReference>
<dbReference type="Gene3D" id="3.40.50.1000">
    <property type="entry name" value="HAD superfamily/HAD-like"/>
    <property type="match status" value="1"/>
</dbReference>
<keyword evidence="7" id="KW-0187">Copper transport</keyword>
<dbReference type="InterPro" id="IPR023214">
    <property type="entry name" value="HAD_sf"/>
</dbReference>
<keyword evidence="4 14" id="KW-0812">Transmembrane</keyword>
<evidence type="ECO:0000313" key="16">
    <source>
        <dbReference type="EMBL" id="RSU07075.1"/>
    </source>
</evidence>
<dbReference type="NCBIfam" id="TIGR01525">
    <property type="entry name" value="ATPase-IB_hvy"/>
    <property type="match status" value="1"/>
</dbReference>
<evidence type="ECO:0000256" key="5">
    <source>
        <dbReference type="ARBA" id="ARBA00022723"/>
    </source>
</evidence>
<dbReference type="InterPro" id="IPR044492">
    <property type="entry name" value="P_typ_ATPase_HD_dom"/>
</dbReference>
<dbReference type="OrthoDB" id="9813266at2"/>
<dbReference type="Pfam" id="PF00702">
    <property type="entry name" value="Hydrolase"/>
    <property type="match status" value="1"/>
</dbReference>
<feature type="transmembrane region" description="Helical" evidence="14">
    <location>
        <begin position="576"/>
        <end position="595"/>
    </location>
</feature>
<evidence type="ECO:0000256" key="8">
    <source>
        <dbReference type="ARBA" id="ARBA00022840"/>
    </source>
</evidence>
<evidence type="ECO:0000256" key="11">
    <source>
        <dbReference type="ARBA" id="ARBA00022989"/>
    </source>
</evidence>
<dbReference type="PANTHER" id="PTHR43079">
    <property type="entry name" value="PROBABLE CADMIUM/ZINC-TRANSPORTING ATPASE HMA1"/>
    <property type="match status" value="1"/>
</dbReference>
<evidence type="ECO:0000259" key="15">
    <source>
        <dbReference type="Pfam" id="PF00122"/>
    </source>
</evidence>
<dbReference type="Pfam" id="PF00122">
    <property type="entry name" value="E1-E2_ATPase"/>
    <property type="match status" value="1"/>
</dbReference>
<dbReference type="GO" id="GO:0016887">
    <property type="term" value="F:ATP hydrolysis activity"/>
    <property type="evidence" value="ECO:0007669"/>
    <property type="project" value="InterPro"/>
</dbReference>
<dbReference type="PANTHER" id="PTHR43079:SF1">
    <property type="entry name" value="CADMIUM_ZINC-TRANSPORTING ATPASE HMA1, CHLOROPLASTIC-RELATED"/>
    <property type="match status" value="1"/>
</dbReference>
<proteinExistence type="inferred from homology"/>
<keyword evidence="9" id="KW-0460">Magnesium</keyword>
<gene>
    <name evidence="16" type="ORF">CBF30_07400</name>
</gene>
<keyword evidence="7" id="KW-0406">Ion transport</keyword>
<reference evidence="16 17" key="1">
    <citation type="submission" date="2017-05" db="EMBL/GenBank/DDBJ databases">
        <title>Vagococcus spp. assemblies.</title>
        <authorList>
            <person name="Gulvik C.A."/>
        </authorList>
    </citation>
    <scope>NUCLEOTIDE SEQUENCE [LARGE SCALE GENOMIC DNA]</scope>
    <source>
        <strain evidence="16 17">DSM 24756</strain>
    </source>
</reference>
<dbReference type="InterPro" id="IPR008250">
    <property type="entry name" value="ATPase_P-typ_transduc_dom_A_sf"/>
</dbReference>
<evidence type="ECO:0000256" key="10">
    <source>
        <dbReference type="ARBA" id="ARBA00022967"/>
    </source>
</evidence>
<keyword evidence="10" id="KW-1278">Translocase</keyword>
<keyword evidence="3 14" id="KW-1003">Cell membrane</keyword>
<dbReference type="CDD" id="cd07551">
    <property type="entry name" value="P-type_ATPase_HM_ZosA_PfeT-like"/>
    <property type="match status" value="1"/>
</dbReference>
<feature type="transmembrane region" description="Helical" evidence="14">
    <location>
        <begin position="601"/>
        <end position="620"/>
    </location>
</feature>
<dbReference type="NCBIfam" id="TIGR01494">
    <property type="entry name" value="ATPase_P-type"/>
    <property type="match status" value="1"/>
</dbReference>
<dbReference type="InterPro" id="IPR023299">
    <property type="entry name" value="ATPase_P-typ_cyto_dom_N"/>
</dbReference>
<comment type="similarity">
    <text evidence="2 14">Belongs to the cation transport ATPase (P-type) (TC 3.A.3) family. Type IB subfamily.</text>
</comment>